<reference evidence="2" key="1">
    <citation type="journal article" date="2020" name="Nature">
        <title>Giant virus diversity and host interactions through global metagenomics.</title>
        <authorList>
            <person name="Schulz F."/>
            <person name="Roux S."/>
            <person name="Paez-Espino D."/>
            <person name="Jungbluth S."/>
            <person name="Walsh D.A."/>
            <person name="Denef V.J."/>
            <person name="McMahon K.D."/>
            <person name="Konstantinidis K.T."/>
            <person name="Eloe-Fadrosh E.A."/>
            <person name="Kyrpides N.C."/>
            <person name="Woyke T."/>
        </authorList>
    </citation>
    <scope>NUCLEOTIDE SEQUENCE</scope>
    <source>
        <strain evidence="2">GVMAG-M-3300009164-40</strain>
    </source>
</reference>
<feature type="transmembrane region" description="Helical" evidence="1">
    <location>
        <begin position="6"/>
        <end position="21"/>
    </location>
</feature>
<accession>A0A6C0F2Z1</accession>
<evidence type="ECO:0000313" key="2">
    <source>
        <dbReference type="EMBL" id="QHT34909.1"/>
    </source>
</evidence>
<feature type="transmembrane region" description="Helical" evidence="1">
    <location>
        <begin position="42"/>
        <end position="63"/>
    </location>
</feature>
<sequence length="64" mass="7237">MTINNIVLILWFHSIALLWIAQNNCSMMNDISNNKYQCNIEVIGIDVVVTTVAVFVVGLHNMLM</sequence>
<keyword evidence="1" id="KW-0812">Transmembrane</keyword>
<proteinExistence type="predicted"/>
<name>A0A6C0F2Z1_9ZZZZ</name>
<keyword evidence="1" id="KW-0472">Membrane</keyword>
<evidence type="ECO:0000256" key="1">
    <source>
        <dbReference type="SAM" id="Phobius"/>
    </source>
</evidence>
<keyword evidence="1" id="KW-1133">Transmembrane helix</keyword>
<organism evidence="2">
    <name type="scientific">viral metagenome</name>
    <dbReference type="NCBI Taxonomy" id="1070528"/>
    <lineage>
        <taxon>unclassified sequences</taxon>
        <taxon>metagenomes</taxon>
        <taxon>organismal metagenomes</taxon>
    </lineage>
</organism>
<dbReference type="EMBL" id="MN739010">
    <property type="protein sequence ID" value="QHT34909.1"/>
    <property type="molecule type" value="Genomic_DNA"/>
</dbReference>
<dbReference type="AlphaFoldDB" id="A0A6C0F2Z1"/>
<protein>
    <submittedName>
        <fullName evidence="2">Uncharacterized protein</fullName>
    </submittedName>
</protein>